<proteinExistence type="predicted"/>
<gene>
    <name evidence="3" type="ORF">MNEG_9505</name>
</gene>
<protein>
    <recommendedName>
        <fullName evidence="2">Fungal lipase-type domain-containing protein</fullName>
    </recommendedName>
</protein>
<dbReference type="GO" id="GO:0006629">
    <property type="term" value="P:lipid metabolic process"/>
    <property type="evidence" value="ECO:0007669"/>
    <property type="project" value="InterPro"/>
</dbReference>
<evidence type="ECO:0000313" key="3">
    <source>
        <dbReference type="EMBL" id="KIY98460.1"/>
    </source>
</evidence>
<sequence length="251" mass="26435">MTLVASGRTEYTAWYVADGAIDAAAFARQLQERKSSGGSGGSSSGSSGSSSIDGGGSPGSSLDGAAAATELGAPPPRRERFVLLRGVQWGAPDMDSARMWRSLVRVWPKPLEASPSIVVHEGVGEMAQAMFDQLRPYLDHAEDAGIPVVFGGHSLGGAMSKLLMALYRLHSRRRDSQPAPACYTFGSPPVVAHAEGGGGDRVLQVLSGLPVVQGLLELRARLAGHTGPPLSPKRFLFETVGEVGQMRRQRC</sequence>
<dbReference type="GeneID" id="25742380"/>
<accession>A0A0D2MVV8</accession>
<evidence type="ECO:0000313" key="4">
    <source>
        <dbReference type="Proteomes" id="UP000054498"/>
    </source>
</evidence>
<evidence type="ECO:0000259" key="2">
    <source>
        <dbReference type="Pfam" id="PF01764"/>
    </source>
</evidence>
<dbReference type="Gene3D" id="3.40.50.1820">
    <property type="entry name" value="alpha/beta hydrolase"/>
    <property type="match status" value="1"/>
</dbReference>
<feature type="region of interest" description="Disordered" evidence="1">
    <location>
        <begin position="32"/>
        <end position="72"/>
    </location>
</feature>
<dbReference type="OrthoDB" id="438440at2759"/>
<dbReference type="InterPro" id="IPR002921">
    <property type="entry name" value="Fungal_lipase-type"/>
</dbReference>
<keyword evidence="4" id="KW-1185">Reference proteome</keyword>
<dbReference type="InterPro" id="IPR029058">
    <property type="entry name" value="AB_hydrolase_fold"/>
</dbReference>
<organism evidence="3 4">
    <name type="scientific">Monoraphidium neglectum</name>
    <dbReference type="NCBI Taxonomy" id="145388"/>
    <lineage>
        <taxon>Eukaryota</taxon>
        <taxon>Viridiplantae</taxon>
        <taxon>Chlorophyta</taxon>
        <taxon>core chlorophytes</taxon>
        <taxon>Chlorophyceae</taxon>
        <taxon>CS clade</taxon>
        <taxon>Sphaeropleales</taxon>
        <taxon>Selenastraceae</taxon>
        <taxon>Monoraphidium</taxon>
    </lineage>
</organism>
<name>A0A0D2MVV8_9CHLO</name>
<dbReference type="Pfam" id="PF01764">
    <property type="entry name" value="Lipase_3"/>
    <property type="match status" value="1"/>
</dbReference>
<dbReference type="RefSeq" id="XP_013897480.1">
    <property type="nucleotide sequence ID" value="XM_014042026.1"/>
</dbReference>
<dbReference type="AlphaFoldDB" id="A0A0D2MVV8"/>
<evidence type="ECO:0000256" key="1">
    <source>
        <dbReference type="SAM" id="MobiDB-lite"/>
    </source>
</evidence>
<reference evidence="3 4" key="1">
    <citation type="journal article" date="2013" name="BMC Genomics">
        <title>Reconstruction of the lipid metabolism for the microalga Monoraphidium neglectum from its genome sequence reveals characteristics suitable for biofuel production.</title>
        <authorList>
            <person name="Bogen C."/>
            <person name="Al-Dilaimi A."/>
            <person name="Albersmeier A."/>
            <person name="Wichmann J."/>
            <person name="Grundmann M."/>
            <person name="Rupp O."/>
            <person name="Lauersen K.J."/>
            <person name="Blifernez-Klassen O."/>
            <person name="Kalinowski J."/>
            <person name="Goesmann A."/>
            <person name="Mussgnug J.H."/>
            <person name="Kruse O."/>
        </authorList>
    </citation>
    <scope>NUCLEOTIDE SEQUENCE [LARGE SCALE GENOMIC DNA]</scope>
    <source>
        <strain evidence="3 4">SAG 48.87</strain>
    </source>
</reference>
<dbReference type="EMBL" id="KK102179">
    <property type="protein sequence ID" value="KIY98460.1"/>
    <property type="molecule type" value="Genomic_DNA"/>
</dbReference>
<dbReference type="SUPFAM" id="SSF53474">
    <property type="entry name" value="alpha/beta-Hydrolases"/>
    <property type="match status" value="1"/>
</dbReference>
<dbReference type="KEGG" id="mng:MNEG_9505"/>
<dbReference type="Proteomes" id="UP000054498">
    <property type="component" value="Unassembled WGS sequence"/>
</dbReference>
<dbReference type="STRING" id="145388.A0A0D2MVV8"/>
<feature type="domain" description="Fungal lipase-type" evidence="2">
    <location>
        <begin position="96"/>
        <end position="191"/>
    </location>
</feature>